<organism evidence="2">
    <name type="scientific">uncultured Rubrobacteraceae bacterium</name>
    <dbReference type="NCBI Taxonomy" id="349277"/>
    <lineage>
        <taxon>Bacteria</taxon>
        <taxon>Bacillati</taxon>
        <taxon>Actinomycetota</taxon>
        <taxon>Rubrobacteria</taxon>
        <taxon>Rubrobacterales</taxon>
        <taxon>Rubrobacteraceae</taxon>
        <taxon>environmental samples</taxon>
    </lineage>
</organism>
<feature type="compositionally biased region" description="Low complexity" evidence="1">
    <location>
        <begin position="228"/>
        <end position="238"/>
    </location>
</feature>
<protein>
    <submittedName>
        <fullName evidence="2">Integral membrane protein</fullName>
    </submittedName>
</protein>
<feature type="region of interest" description="Disordered" evidence="1">
    <location>
        <begin position="128"/>
        <end position="298"/>
    </location>
</feature>
<name>A0A6J4QPE8_9ACTN</name>
<feature type="non-terminal residue" evidence="2">
    <location>
        <position position="298"/>
    </location>
</feature>
<feature type="region of interest" description="Disordered" evidence="1">
    <location>
        <begin position="83"/>
        <end position="115"/>
    </location>
</feature>
<feature type="compositionally biased region" description="Basic residues" evidence="1">
    <location>
        <begin position="272"/>
        <end position="298"/>
    </location>
</feature>
<sequence length="298" mass="33360">AEGRLIRARARHAPAGYPADGPGAALYRIGPVWGRHRQGALRLPGTRRDRALEDLAGRAGPAPAVAPEARRLRPGRVRARRRLRARAGRDEPLALPGHRPDTARGGRDAGVPRAAWRRRRRFAAFAGRAVGRARRHGRAPACSPEHPGGDGPRPRGRDVRAARRGLMGLLHPPQRQGRGRVPGRDGARDLVVRRHPGPSAGRRRQRRLRPPRPEAPALGPRRRDPLLRRALLPGALGPENPPDPRLRRPYEPGARRRRPRRLPGPRRAPGLARRRRRTARHHGRRRRLALRRAQRGRI</sequence>
<gene>
    <name evidence="2" type="ORF">AVDCRST_MAG02-592</name>
</gene>
<feature type="compositionally biased region" description="Basic and acidic residues" evidence="1">
    <location>
        <begin position="87"/>
        <end position="107"/>
    </location>
</feature>
<feature type="non-terminal residue" evidence="2">
    <location>
        <position position="1"/>
    </location>
</feature>
<dbReference type="EMBL" id="CADCVH010000019">
    <property type="protein sequence ID" value="CAA9447957.1"/>
    <property type="molecule type" value="Genomic_DNA"/>
</dbReference>
<feature type="compositionally biased region" description="Basic and acidic residues" evidence="1">
    <location>
        <begin position="182"/>
        <end position="192"/>
    </location>
</feature>
<feature type="compositionally biased region" description="Basic residues" evidence="1">
    <location>
        <begin position="255"/>
        <end position="264"/>
    </location>
</feature>
<evidence type="ECO:0000313" key="2">
    <source>
        <dbReference type="EMBL" id="CAA9447957.1"/>
    </source>
</evidence>
<feature type="compositionally biased region" description="Basic and acidic residues" evidence="1">
    <location>
        <begin position="242"/>
        <end position="254"/>
    </location>
</feature>
<feature type="compositionally biased region" description="Basic residues" evidence="1">
    <location>
        <begin position="193"/>
        <end position="210"/>
    </location>
</feature>
<accession>A0A6J4QPE8</accession>
<evidence type="ECO:0000256" key="1">
    <source>
        <dbReference type="SAM" id="MobiDB-lite"/>
    </source>
</evidence>
<dbReference type="AlphaFoldDB" id="A0A6J4QPE8"/>
<reference evidence="2" key="1">
    <citation type="submission" date="2020-02" db="EMBL/GenBank/DDBJ databases">
        <authorList>
            <person name="Meier V. D."/>
        </authorList>
    </citation>
    <scope>NUCLEOTIDE SEQUENCE</scope>
    <source>
        <strain evidence="2">AVDCRST_MAG02</strain>
    </source>
</reference>
<proteinExistence type="predicted"/>
<feature type="compositionally biased region" description="Basic and acidic residues" evidence="1">
    <location>
        <begin position="152"/>
        <end position="161"/>
    </location>
</feature>